<dbReference type="Proteomes" id="UP001597145">
    <property type="component" value="Unassembled WGS sequence"/>
</dbReference>
<keyword evidence="2" id="KW-1185">Reference proteome</keyword>
<gene>
    <name evidence="1" type="ORF">ACFSCY_21855</name>
</gene>
<evidence type="ECO:0000313" key="2">
    <source>
        <dbReference type="Proteomes" id="UP001597145"/>
    </source>
</evidence>
<proteinExistence type="predicted"/>
<dbReference type="RefSeq" id="WP_343980580.1">
    <property type="nucleotide sequence ID" value="NZ_BAAAJG010000012.1"/>
</dbReference>
<sequence>MTETADAIDLDLYPNEASDLAVVPGGLVALYDQTFVTVLDEGVIEESIAILGHRGDDPVEGWEAQRLRLSATVHAGRTEDAEACDFYGDHLYVFGSHFGSKDGPLEARRAWVARLAKADLPAAFAGKQSPVEIARNRFTLHRAINDRLRESGLALRELGPRARERLILRTIERAEKKQKAWAGRVRMDDQPINIEGICFLADGTLLLGLRYPVTAGGEPILVELIDIEAFFADPGAPPALGAVWTLECEGSPDDPVGIRALHRSPDDRVHAIVGSLDALGKDSALVADHPAAGQAHCEHWAMRLPEHRGGGGVECRKIHSFPGERSVEGLAKMPSGPFLYVVDRDHNVHLRFLLAED</sequence>
<evidence type="ECO:0000313" key="1">
    <source>
        <dbReference type="EMBL" id="MFD1532079.1"/>
    </source>
</evidence>
<protein>
    <recommendedName>
        <fullName evidence="3">DUF3616 domain-containing protein</fullName>
    </recommendedName>
</protein>
<reference evidence="2" key="1">
    <citation type="journal article" date="2019" name="Int. J. Syst. Evol. Microbiol.">
        <title>The Global Catalogue of Microorganisms (GCM) 10K type strain sequencing project: providing services to taxonomists for standard genome sequencing and annotation.</title>
        <authorList>
            <consortium name="The Broad Institute Genomics Platform"/>
            <consortium name="The Broad Institute Genome Sequencing Center for Infectious Disease"/>
            <person name="Wu L."/>
            <person name="Ma J."/>
        </authorList>
    </citation>
    <scope>NUCLEOTIDE SEQUENCE [LARGE SCALE GENOMIC DNA]</scope>
    <source>
        <strain evidence="2">JCM 12165</strain>
    </source>
</reference>
<comment type="caution">
    <text evidence="1">The sequence shown here is derived from an EMBL/GenBank/DDBJ whole genome shotgun (WGS) entry which is preliminary data.</text>
</comment>
<evidence type="ECO:0008006" key="3">
    <source>
        <dbReference type="Google" id="ProtNLM"/>
    </source>
</evidence>
<organism evidence="1 2">
    <name type="scientific">Pseudonocardia aurantiaca</name>
    <dbReference type="NCBI Taxonomy" id="75290"/>
    <lineage>
        <taxon>Bacteria</taxon>
        <taxon>Bacillati</taxon>
        <taxon>Actinomycetota</taxon>
        <taxon>Actinomycetes</taxon>
        <taxon>Pseudonocardiales</taxon>
        <taxon>Pseudonocardiaceae</taxon>
        <taxon>Pseudonocardia</taxon>
    </lineage>
</organism>
<accession>A0ABW4FQ62</accession>
<dbReference type="EMBL" id="JBHUCP010000017">
    <property type="protein sequence ID" value="MFD1532079.1"/>
    <property type="molecule type" value="Genomic_DNA"/>
</dbReference>
<name>A0ABW4FQ62_9PSEU</name>